<evidence type="ECO:0000313" key="11">
    <source>
        <dbReference type="EMBL" id="OBT91541.2"/>
    </source>
</evidence>
<dbReference type="Pfam" id="PF00750">
    <property type="entry name" value="tRNA-synt_1d"/>
    <property type="match status" value="1"/>
</dbReference>
<evidence type="ECO:0000313" key="12">
    <source>
        <dbReference type="Proteomes" id="UP000091956"/>
    </source>
</evidence>
<evidence type="ECO:0000256" key="3">
    <source>
        <dbReference type="ARBA" id="ARBA00022598"/>
    </source>
</evidence>
<dbReference type="EMBL" id="KV460287">
    <property type="protein sequence ID" value="OBT91541.2"/>
    <property type="molecule type" value="Genomic_DNA"/>
</dbReference>
<reference evidence="12" key="2">
    <citation type="journal article" date="2018" name="Nat. Commun.">
        <title>Extreme sensitivity to ultraviolet light in the fungal pathogen causing white-nose syndrome of bats.</title>
        <authorList>
            <person name="Palmer J.M."/>
            <person name="Drees K.P."/>
            <person name="Foster J.T."/>
            <person name="Lindner D.L."/>
        </authorList>
    </citation>
    <scope>NUCLEOTIDE SEQUENCE [LARGE SCALE GENOMIC DNA]</scope>
    <source>
        <strain evidence="12">UAMH 10579</strain>
    </source>
</reference>
<gene>
    <name evidence="11" type="ORF">VE01_10452</name>
</gene>
<dbReference type="GO" id="GO:0032543">
    <property type="term" value="P:mitochondrial translation"/>
    <property type="evidence" value="ECO:0007669"/>
    <property type="project" value="TreeGrafter"/>
</dbReference>
<dbReference type="EC" id="6.1.1.19" evidence="2"/>
<dbReference type="Gene3D" id="3.30.1360.70">
    <property type="entry name" value="Arginyl tRNA synthetase N-terminal domain"/>
    <property type="match status" value="1"/>
</dbReference>
<keyword evidence="7 9" id="KW-0030">Aminoacyl-tRNA synthetase</keyword>
<comment type="catalytic activity">
    <reaction evidence="8">
        <text>tRNA(Arg) + L-arginine + ATP = L-arginyl-tRNA(Arg) + AMP + diphosphate</text>
        <dbReference type="Rhea" id="RHEA:20301"/>
        <dbReference type="Rhea" id="RHEA-COMP:9658"/>
        <dbReference type="Rhea" id="RHEA-COMP:9673"/>
        <dbReference type="ChEBI" id="CHEBI:30616"/>
        <dbReference type="ChEBI" id="CHEBI:32682"/>
        <dbReference type="ChEBI" id="CHEBI:33019"/>
        <dbReference type="ChEBI" id="CHEBI:78442"/>
        <dbReference type="ChEBI" id="CHEBI:78513"/>
        <dbReference type="ChEBI" id="CHEBI:456215"/>
        <dbReference type="EC" id="6.1.1.19"/>
    </reaction>
</comment>
<evidence type="ECO:0000256" key="4">
    <source>
        <dbReference type="ARBA" id="ARBA00022741"/>
    </source>
</evidence>
<dbReference type="InterPro" id="IPR035684">
    <property type="entry name" value="ArgRS_core"/>
</dbReference>
<keyword evidence="12" id="KW-1185">Reference proteome</keyword>
<proteinExistence type="inferred from homology"/>
<dbReference type="Gene3D" id="3.40.50.620">
    <property type="entry name" value="HUPs"/>
    <property type="match status" value="1"/>
</dbReference>
<dbReference type="RefSeq" id="XP_018125274.2">
    <property type="nucleotide sequence ID" value="XM_018279850.2"/>
</dbReference>
<dbReference type="Pfam" id="PF05746">
    <property type="entry name" value="DALR_1"/>
    <property type="match status" value="1"/>
</dbReference>
<dbReference type="GO" id="GO:0005524">
    <property type="term" value="F:ATP binding"/>
    <property type="evidence" value="ECO:0007669"/>
    <property type="project" value="UniProtKB-KW"/>
</dbReference>
<organism evidence="11 12">
    <name type="scientific">Pseudogymnoascus verrucosus</name>
    <dbReference type="NCBI Taxonomy" id="342668"/>
    <lineage>
        <taxon>Eukaryota</taxon>
        <taxon>Fungi</taxon>
        <taxon>Dikarya</taxon>
        <taxon>Ascomycota</taxon>
        <taxon>Pezizomycotina</taxon>
        <taxon>Leotiomycetes</taxon>
        <taxon>Thelebolales</taxon>
        <taxon>Thelebolaceae</taxon>
        <taxon>Pseudogymnoascus</taxon>
    </lineage>
</organism>
<evidence type="ECO:0000256" key="7">
    <source>
        <dbReference type="ARBA" id="ARBA00023146"/>
    </source>
</evidence>
<dbReference type="InterPro" id="IPR036695">
    <property type="entry name" value="Arg-tRNA-synth_N_sf"/>
</dbReference>
<evidence type="ECO:0000256" key="2">
    <source>
        <dbReference type="ARBA" id="ARBA00012837"/>
    </source>
</evidence>
<dbReference type="PANTHER" id="PTHR11956:SF11">
    <property type="entry name" value="ARGININE--TRNA LIGASE, MITOCHONDRIAL-RELATED"/>
    <property type="match status" value="1"/>
</dbReference>
<dbReference type="GO" id="GO:0005739">
    <property type="term" value="C:mitochondrion"/>
    <property type="evidence" value="ECO:0007669"/>
    <property type="project" value="TreeGrafter"/>
</dbReference>
<accession>A0A1B8G6T9</accession>
<dbReference type="PANTHER" id="PTHR11956">
    <property type="entry name" value="ARGINYL-TRNA SYNTHETASE"/>
    <property type="match status" value="1"/>
</dbReference>
<dbReference type="AlphaFoldDB" id="A0A1B8G6T9"/>
<name>A0A1B8G6T9_9PEZI</name>
<keyword evidence="5 9" id="KW-0067">ATP-binding</keyword>
<dbReference type="Gene3D" id="1.10.730.10">
    <property type="entry name" value="Isoleucyl-tRNA Synthetase, Domain 1"/>
    <property type="match status" value="1"/>
</dbReference>
<feature type="domain" description="DALR anticodon binding" evidence="10">
    <location>
        <begin position="517"/>
        <end position="641"/>
    </location>
</feature>
<dbReference type="SUPFAM" id="SSF55190">
    <property type="entry name" value="Arginyl-tRNA synthetase (ArgRS), N-terminal 'additional' domain"/>
    <property type="match status" value="1"/>
</dbReference>
<evidence type="ECO:0000256" key="6">
    <source>
        <dbReference type="ARBA" id="ARBA00022917"/>
    </source>
</evidence>
<comment type="similarity">
    <text evidence="1 9">Belongs to the class-I aminoacyl-tRNA synthetase family.</text>
</comment>
<evidence type="ECO:0000256" key="8">
    <source>
        <dbReference type="ARBA" id="ARBA00049339"/>
    </source>
</evidence>
<dbReference type="InterPro" id="IPR009080">
    <property type="entry name" value="tRNAsynth_Ia_anticodon-bd"/>
</dbReference>
<evidence type="ECO:0000256" key="1">
    <source>
        <dbReference type="ARBA" id="ARBA00005594"/>
    </source>
</evidence>
<evidence type="ECO:0000259" key="10">
    <source>
        <dbReference type="SMART" id="SM00836"/>
    </source>
</evidence>
<keyword evidence="6 9" id="KW-0648">Protein biosynthesis</keyword>
<dbReference type="SMART" id="SM00836">
    <property type="entry name" value="DALR_1"/>
    <property type="match status" value="1"/>
</dbReference>
<dbReference type="Proteomes" id="UP000091956">
    <property type="component" value="Unassembled WGS sequence"/>
</dbReference>
<protein>
    <recommendedName>
        <fullName evidence="2">arginine--tRNA ligase</fullName>
        <ecNumber evidence="2">6.1.1.19</ecNumber>
    </recommendedName>
</protein>
<keyword evidence="3 9" id="KW-0436">Ligase</keyword>
<evidence type="ECO:0000256" key="9">
    <source>
        <dbReference type="RuleBase" id="RU363038"/>
    </source>
</evidence>
<dbReference type="GeneID" id="28843838"/>
<dbReference type="PRINTS" id="PR01038">
    <property type="entry name" value="TRNASYNTHARG"/>
</dbReference>
<dbReference type="InterPro" id="IPR008909">
    <property type="entry name" value="DALR_anticod-bd"/>
</dbReference>
<dbReference type="GO" id="GO:0006420">
    <property type="term" value="P:arginyl-tRNA aminoacylation"/>
    <property type="evidence" value="ECO:0007669"/>
    <property type="project" value="InterPro"/>
</dbReference>
<dbReference type="InterPro" id="IPR014729">
    <property type="entry name" value="Rossmann-like_a/b/a_fold"/>
</dbReference>
<dbReference type="GO" id="GO:0004814">
    <property type="term" value="F:arginine-tRNA ligase activity"/>
    <property type="evidence" value="ECO:0007669"/>
    <property type="project" value="UniProtKB-EC"/>
</dbReference>
<reference evidence="11 12" key="1">
    <citation type="submission" date="2016-03" db="EMBL/GenBank/DDBJ databases">
        <title>Comparative genomics of Pseudogymnoascus destructans, the fungus causing white-nose syndrome of bats.</title>
        <authorList>
            <person name="Palmer J.M."/>
            <person name="Drees K.P."/>
            <person name="Foster J.T."/>
            <person name="Lindner D.L."/>
        </authorList>
    </citation>
    <scope>NUCLEOTIDE SEQUENCE [LARGE SCALE GENOMIC DNA]</scope>
    <source>
        <strain evidence="11 12">UAMH 10579</strain>
    </source>
</reference>
<keyword evidence="4 9" id="KW-0547">Nucleotide-binding</keyword>
<dbReference type="SUPFAM" id="SSF52374">
    <property type="entry name" value="Nucleotidylyl transferase"/>
    <property type="match status" value="1"/>
</dbReference>
<dbReference type="SUPFAM" id="SSF47323">
    <property type="entry name" value="Anticodon-binding domain of a subclass of class I aminoacyl-tRNA synthetases"/>
    <property type="match status" value="1"/>
</dbReference>
<evidence type="ECO:0000256" key="5">
    <source>
        <dbReference type="ARBA" id="ARBA00022840"/>
    </source>
</evidence>
<dbReference type="STRING" id="342668.A0A1B8G6T9"/>
<dbReference type="InterPro" id="IPR001278">
    <property type="entry name" value="Arg-tRNA-ligase"/>
</dbReference>
<sequence>MVLMATSSLPGLQTFVAQIGLDPLPTFATADALNNPIDIYHSYLAERLQTLVECDPDVVYHSIQLSKTIEDGDLDIVLPKLKLAGVKPKELAGELLKKFLPHPLFAAPFKDGVHIRVLFSTKNTPRLLLPYVNDRKATYGNFPALGLQDQAESKSKKVIVEFARPNIAREFTIDHLRSSILGAYVSNIHEAMGYSVVRVNYLGDWGKNLGLLGVGWQKHGSEEIVNEQTDLFRYIHDLYAKMEEELQPEQDARKKARQDGQDTSVLESQGLFAERDATFKQMEDGEPAAMALCEKLRAITIEYYIETYAKLNIKFDEYSGESRVSLDSEAIAQVESMLKKNDVWEEKDGAWVIDFDKHGAKLGTAAIRDRNGSTTYLLRDIATVFDRLKTHEFDKMVYVVCEQDVHFRQVFKAVEIMGRGDVANKLQHVTFTRANSPVAQPGSTQLLGDILDQCENHMRDAMTANPDEYQIEDHDAVAKAMAINSLVLHQLSLKKGDSNDLDFNLLTSPTGETGTNLQLCYAKLCSEIASVGPYPGPDEIPDLDYTSLSQPPYSDVLRLIARYPVATQFAFEKLDPGIIILYMFLVIDELSACLAIDEFERVEGEGESSSAGLKHLARVVMYENIRQVLENGLKLLGITPISP</sequence>